<dbReference type="PROSITE" id="PS51192">
    <property type="entry name" value="HELICASE_ATP_BIND_1"/>
    <property type="match status" value="1"/>
</dbReference>
<dbReference type="CDD" id="cd18793">
    <property type="entry name" value="SF2_C_SNF"/>
    <property type="match status" value="1"/>
</dbReference>
<dbReference type="GO" id="GO:0004386">
    <property type="term" value="F:helicase activity"/>
    <property type="evidence" value="ECO:0007669"/>
    <property type="project" value="UniProtKB-KW"/>
</dbReference>
<feature type="domain" description="Helicase C-terminal" evidence="6">
    <location>
        <begin position="858"/>
        <end position="1015"/>
    </location>
</feature>
<dbReference type="SMART" id="SM00487">
    <property type="entry name" value="DEXDc"/>
    <property type="match status" value="1"/>
</dbReference>
<dbReference type="Gene3D" id="3.40.50.300">
    <property type="entry name" value="P-loop containing nucleotide triphosphate hydrolases"/>
    <property type="match status" value="1"/>
</dbReference>
<keyword evidence="7" id="KW-0347">Helicase</keyword>
<gene>
    <name evidence="7" type="ORF">C4N18_08490</name>
</gene>
<dbReference type="InterPro" id="IPR014001">
    <property type="entry name" value="Helicase_ATP-bd"/>
</dbReference>
<feature type="domain" description="Helicase ATP-binding" evidence="5">
    <location>
        <begin position="590"/>
        <end position="749"/>
    </location>
</feature>
<dbReference type="InterPro" id="IPR027417">
    <property type="entry name" value="P-loop_NTPase"/>
</dbReference>
<dbReference type="Gene3D" id="3.40.50.10810">
    <property type="entry name" value="Tandem AAA-ATPase domain"/>
    <property type="match status" value="1"/>
</dbReference>
<dbReference type="InterPro" id="IPR000330">
    <property type="entry name" value="SNF2_N"/>
</dbReference>
<accession>A0ABM6U4M7</accession>
<keyword evidence="2" id="KW-0862">Zinc</keyword>
<evidence type="ECO:0000256" key="2">
    <source>
        <dbReference type="PROSITE-ProRule" id="PRU00325"/>
    </source>
</evidence>
<feature type="domain" description="SWIM-type" evidence="4">
    <location>
        <begin position="55"/>
        <end position="94"/>
    </location>
</feature>
<dbReference type="Proteomes" id="UP000241238">
    <property type="component" value="Chromosome"/>
</dbReference>
<dbReference type="Pfam" id="PF00176">
    <property type="entry name" value="SNF2-rel_dom"/>
    <property type="match status" value="1"/>
</dbReference>
<dbReference type="InterPro" id="IPR013663">
    <property type="entry name" value="Helicase_SWF/SNF/SWI_bac"/>
</dbReference>
<dbReference type="SUPFAM" id="SSF52540">
    <property type="entry name" value="P-loop containing nucleoside triphosphate hydrolases"/>
    <property type="match status" value="2"/>
</dbReference>
<proteinExistence type="predicted"/>
<dbReference type="InterPro" id="IPR049730">
    <property type="entry name" value="SNF2/RAD54-like_C"/>
</dbReference>
<evidence type="ECO:0000313" key="8">
    <source>
        <dbReference type="Proteomes" id="UP000241238"/>
    </source>
</evidence>
<keyword evidence="7" id="KW-0067">ATP-binding</keyword>
<reference evidence="8" key="1">
    <citation type="journal article" date="2018" name="MSphere">
        <title>Fusobacterium Genomics Using MinION and Illumina Sequencing Enables Genome Completion and Correction.</title>
        <authorList>
            <person name="Todd S.M."/>
            <person name="Settlage R.E."/>
            <person name="Lahmers K.K."/>
            <person name="Slade D.J."/>
        </authorList>
    </citation>
    <scope>NUCLEOTIDE SEQUENCE [LARGE SCALE GENOMIC DNA]</scope>
    <source>
        <strain evidence="8">ATCC 27725</strain>
    </source>
</reference>
<sequence length="1022" mass="120279">MARFLSNVFRKIKNEKVLDKGRDCYDNGQLFDYQIEKTKNMFEMEGRVNGIGEVYTPKIKFTRNELIDFNCNCVYFGLNKSICKHVVALAFEGNNFLEELEDSEERKIIEYFKKKEIEKNRIILEVDLCMANKNETNKSNLNMDISFLVDKKKYKLNSKISEFLSNYEENPMKFGVKYTYEPKRDYFSGWEKEFIDYLKEMYEFFSFRSSNFSIEEILKRKRSAERLFNILEKNEKINIKEERLEKLIKVNLDYYNEKIHITTPDYVKYMSIGNSYIGYRDIIDTKIYKVSSEKLEEFREFESIMELKDWNISLNEVSMKDIVEKISKFAKINLDKKLKEKIYEPKVIETVIFIDLYKREGITLNIKKMFDGKEKKDIEKIIIGNNRIDKKNILDILGEYHFLENNGTYILNNHEEVYSFIKEKIPKLSEKYKIFYSKDFKIKKYETLNYRVSTKVTDLLEINFEVDGISNEEVYEVLKSIKEEKKYYILKNGEILLLGENENMQKFSELLAKSDAKKAEILSGVIKREKSYGYFLSNFLEKLNNIELAKDLENIFEKIMQCKEKSDDISINKNFPMLREYQKIGVQWLLFLRKLGMGGILADDMGLGKTLQIISYLSAIKEKTGLKLIIVPKTLMYNWRNEFKKFAPELNVNIVEGKAPIRKEIVENSKSGDILISTYGFLVKDEEFYKDIFIDTLIIDEAQNIKNFLSRTADSVKKIKAGIRIALTGTPIENNTLELWSIFDFVFPGYLGKHTKFLNKYNENLKDLREMIAPFILRRLKREVLKELPDKIETDIIVELGEDEKKLYLAYLEKCKKELREKNNSLEIFVWLTRLRQLCNHPKLFLADYDGESSKLEALLELLEECKSGGHRVLLFSQFTEMLSIIKENIPKDMTYLYLDGKTKSEHRMELVERFNSGEGDIFIISLKAGGSGLNLTGADTVIHFDPWWNSSVENQATDRAYRMGQTKNVNVFKMIAKGTIEEKINIIKDEKEKLIREILDEKQENIISMTKKDILELLSVK</sequence>
<dbReference type="PROSITE" id="PS50966">
    <property type="entry name" value="ZF_SWIM"/>
    <property type="match status" value="1"/>
</dbReference>
<keyword evidence="2" id="KW-0479">Metal-binding</keyword>
<dbReference type="Pfam" id="PF00271">
    <property type="entry name" value="Helicase_C"/>
    <property type="match status" value="1"/>
</dbReference>
<dbReference type="Pfam" id="PF08455">
    <property type="entry name" value="SNF2_assoc"/>
    <property type="match status" value="1"/>
</dbReference>
<dbReference type="EMBL" id="CP028103">
    <property type="protein sequence ID" value="AVQ31250.1"/>
    <property type="molecule type" value="Genomic_DNA"/>
</dbReference>
<dbReference type="GeneID" id="77468028"/>
<feature type="coiled-coil region" evidence="3">
    <location>
        <begin position="978"/>
        <end position="1005"/>
    </location>
</feature>
<keyword evidence="7" id="KW-0547">Nucleotide-binding</keyword>
<evidence type="ECO:0000256" key="1">
    <source>
        <dbReference type="ARBA" id="ARBA00022801"/>
    </source>
</evidence>
<evidence type="ECO:0000256" key="3">
    <source>
        <dbReference type="SAM" id="Coils"/>
    </source>
</evidence>
<dbReference type="RefSeq" id="WP_005947113.1">
    <property type="nucleotide sequence ID" value="NZ_CP028103.1"/>
</dbReference>
<evidence type="ECO:0000259" key="4">
    <source>
        <dbReference type="PROSITE" id="PS50966"/>
    </source>
</evidence>
<dbReference type="PANTHER" id="PTHR10799">
    <property type="entry name" value="SNF2/RAD54 HELICASE FAMILY"/>
    <property type="match status" value="1"/>
</dbReference>
<evidence type="ECO:0000259" key="6">
    <source>
        <dbReference type="PROSITE" id="PS51194"/>
    </source>
</evidence>
<keyword evidence="3" id="KW-0175">Coiled coil</keyword>
<dbReference type="InterPro" id="IPR038718">
    <property type="entry name" value="SNF2-like_sf"/>
</dbReference>
<dbReference type="SMART" id="SM00490">
    <property type="entry name" value="HELICc"/>
    <property type="match status" value="1"/>
</dbReference>
<keyword evidence="1" id="KW-0378">Hydrolase</keyword>
<keyword evidence="2" id="KW-0863">Zinc-finger</keyword>
<organism evidence="7 8">
    <name type="scientific">Fusobacterium varium ATCC 27725</name>
    <dbReference type="NCBI Taxonomy" id="469618"/>
    <lineage>
        <taxon>Bacteria</taxon>
        <taxon>Fusobacteriati</taxon>
        <taxon>Fusobacteriota</taxon>
        <taxon>Fusobacteriia</taxon>
        <taxon>Fusobacteriales</taxon>
        <taxon>Fusobacteriaceae</taxon>
        <taxon>Fusobacterium</taxon>
    </lineage>
</organism>
<dbReference type="InterPro" id="IPR007527">
    <property type="entry name" value="Znf_SWIM"/>
</dbReference>
<name>A0ABM6U4M7_FUSVA</name>
<keyword evidence="8" id="KW-1185">Reference proteome</keyword>
<dbReference type="InterPro" id="IPR001650">
    <property type="entry name" value="Helicase_C-like"/>
</dbReference>
<feature type="coiled-coil region" evidence="3">
    <location>
        <begin position="214"/>
        <end position="250"/>
    </location>
</feature>
<evidence type="ECO:0000259" key="5">
    <source>
        <dbReference type="PROSITE" id="PS51192"/>
    </source>
</evidence>
<protein>
    <submittedName>
        <fullName evidence="7">ATP-dependent helicase</fullName>
    </submittedName>
</protein>
<evidence type="ECO:0000313" key="7">
    <source>
        <dbReference type="EMBL" id="AVQ31250.1"/>
    </source>
</evidence>
<dbReference type="PROSITE" id="PS51194">
    <property type="entry name" value="HELICASE_CTER"/>
    <property type="match status" value="1"/>
</dbReference>